<proteinExistence type="predicted"/>
<accession>A0A8F5ZEW8</accession>
<dbReference type="EMBL" id="CP077107">
    <property type="protein sequence ID" value="QXO94840.1"/>
    <property type="molecule type" value="Genomic_DNA"/>
</dbReference>
<evidence type="ECO:0000256" key="2">
    <source>
        <dbReference type="ARBA" id="ARBA00022692"/>
    </source>
</evidence>
<dbReference type="GO" id="GO:0005886">
    <property type="term" value="C:plasma membrane"/>
    <property type="evidence" value="ECO:0007669"/>
    <property type="project" value="TreeGrafter"/>
</dbReference>
<dbReference type="PANTHER" id="PTHR46730:SF4">
    <property type="entry name" value="POLYCYSTIC KIDNEY DISEASE PROTEIN 1-LIKE 1"/>
    <property type="match status" value="1"/>
</dbReference>
<feature type="domain" description="PKD" evidence="6">
    <location>
        <begin position="453"/>
        <end position="526"/>
    </location>
</feature>
<dbReference type="Proteomes" id="UP000694228">
    <property type="component" value="Chromosome"/>
</dbReference>
<protein>
    <submittedName>
        <fullName evidence="7">PKD domain-containing protein</fullName>
    </submittedName>
</protein>
<gene>
    <name evidence="7" type="ORF">KSK55_16295</name>
</gene>
<reference evidence="7 8" key="1">
    <citation type="submission" date="2021-06" db="EMBL/GenBank/DDBJ databases">
        <title>Complete genome sequence of the secondary alcohol utilizing methanogen Methanospirillum hungatei strain GP1.</title>
        <authorList>
            <person name="Day L.A."/>
            <person name="Costa K.C."/>
        </authorList>
    </citation>
    <scope>NUCLEOTIDE SEQUENCE [LARGE SCALE GENOMIC DNA]</scope>
    <source>
        <strain evidence="7 8">GP1</strain>
    </source>
</reference>
<keyword evidence="5" id="KW-0472">Membrane</keyword>
<comment type="subcellular location">
    <subcellularLocation>
        <location evidence="1">Membrane</location>
        <topology evidence="1">Multi-pass membrane protein</topology>
    </subcellularLocation>
</comment>
<evidence type="ECO:0000256" key="3">
    <source>
        <dbReference type="ARBA" id="ARBA00022737"/>
    </source>
</evidence>
<evidence type="ECO:0000256" key="4">
    <source>
        <dbReference type="ARBA" id="ARBA00022989"/>
    </source>
</evidence>
<dbReference type="SMART" id="SM00089">
    <property type="entry name" value="PKD"/>
    <property type="match status" value="9"/>
</dbReference>
<dbReference type="GO" id="GO:0005261">
    <property type="term" value="F:monoatomic cation channel activity"/>
    <property type="evidence" value="ECO:0007669"/>
    <property type="project" value="TreeGrafter"/>
</dbReference>
<evidence type="ECO:0000313" key="8">
    <source>
        <dbReference type="Proteomes" id="UP000694228"/>
    </source>
</evidence>
<feature type="domain" description="PKD" evidence="6">
    <location>
        <begin position="75"/>
        <end position="137"/>
    </location>
</feature>
<dbReference type="InterPro" id="IPR000601">
    <property type="entry name" value="PKD_dom"/>
</dbReference>
<organism evidence="7 8">
    <name type="scientific">Methanospirillum hungatei</name>
    <dbReference type="NCBI Taxonomy" id="2203"/>
    <lineage>
        <taxon>Archaea</taxon>
        <taxon>Methanobacteriati</taxon>
        <taxon>Methanobacteriota</taxon>
        <taxon>Stenosarchaea group</taxon>
        <taxon>Methanomicrobia</taxon>
        <taxon>Methanomicrobiales</taxon>
        <taxon>Methanospirillaceae</taxon>
        <taxon>Methanospirillum</taxon>
    </lineage>
</organism>
<sequence length="1058" mass="117724">MKKVMPRNLKWVPVILLFLVIVGITVADDIGILAYGDIKIKLVSENFTESPDGSFYRDVSQGAVSDNYTAVDLGGTYTPDRYDWNLSRGTGGIVKKVDSSPDNYFTYTYNTPGWYLLTVTASNSTHTGALQTISKNVYAQNPIKSEWSNFSATNLSQSKFGSPWEYVFNATYDSDGGKPDYVNYNFGDGTILNNQPLQKNHTFPNELSKTYTVTLTAKNLTHDKVFSDNITNIPFKPLPSPLISCNVTNFTSKTSLVEKDGVLYAPAPHKVNFTSSSSWPYASLYPPYNAGDWYYIWKLNGNQINSPYTKNEINYTYTIINPGTYNLEHRVCLNLTPDTIKGQVTNITTKKITVYKPIVANFTSSTVNCPTFPVIYTFKDTSTGSKIDSWYWDFGDQKNLTTTANTVTHEYSTPGSYAVNMTARNSTYGISPYKLNNVEVRGLYANFTSTPVHPIIRVDPVTLKNIPIDVDFTSTSEGAAGVTKTYLWEFETAEKSVINKLGQNAKMTYYEGGLYNVSLTVTYTSGTCKGTSNKITRQLLIDEDLVADFKYNQIMGTYPYEIEFLDNSTDSPSVWLWEFYDKSGKLVPPTVTTQNTKRTYTETGSYKVNLSVERDTGDYSTVSKMIHVSENIQAKFEANKTKGVSPLVVKFTDESIPADSINKWLWNFDDGSTNATQNPEHKFTLPAGIAQKQFNVNLTVTNQSTGASNSVIKKIDVIQPLVADFTPKGKVPTDLAQGVQFYNQSTGNVTGFLWNFDDGNTSTQKNPLNKFPSYGVYNVSLTVSNTYYGTANTTRNIVNITDKSSPKADFTAEPTTVNTQDSVVFTSHVQGPDIQSYYWDFGDGQTSTGTNPSHKYQYPGKYTVTLKVTNPFGDDTAIKTDYISVRGLIPSFMTVPPGWAVVNTPVTFIDTSKGSPVQWNWNFGDGTLDTPPTGITTHTYTNIGTYTVNLTVTNWQPITATTSQQITIVNKTVPQGVDFEVPEQQYSGKAPLEVQFEDTTPPQSNVVEWFWEFGDGTNSFEQAPKHKYEKPGQYSVTLTVRNDAGTNEKRRVAYVVVV</sequence>
<feature type="domain" description="PKD" evidence="6">
    <location>
        <begin position="806"/>
        <end position="885"/>
    </location>
</feature>
<feature type="domain" description="PKD" evidence="6">
    <location>
        <begin position="556"/>
        <end position="628"/>
    </location>
</feature>
<dbReference type="CDD" id="cd00146">
    <property type="entry name" value="PKD"/>
    <property type="match status" value="5"/>
</dbReference>
<evidence type="ECO:0000256" key="1">
    <source>
        <dbReference type="ARBA" id="ARBA00004141"/>
    </source>
</evidence>
<dbReference type="Pfam" id="PF18911">
    <property type="entry name" value="PKD_4"/>
    <property type="match status" value="6"/>
</dbReference>
<evidence type="ECO:0000256" key="5">
    <source>
        <dbReference type="ARBA" id="ARBA00023136"/>
    </source>
</evidence>
<dbReference type="PROSITE" id="PS50093">
    <property type="entry name" value="PKD"/>
    <property type="match status" value="9"/>
</dbReference>
<dbReference type="FunFam" id="2.60.40.10:FF:000270">
    <property type="entry name" value="Cell surface protein"/>
    <property type="match status" value="1"/>
</dbReference>
<dbReference type="GO" id="GO:0006816">
    <property type="term" value="P:calcium ion transport"/>
    <property type="evidence" value="ECO:0007669"/>
    <property type="project" value="TreeGrafter"/>
</dbReference>
<name>A0A8F5ZEW8_METHU</name>
<dbReference type="PANTHER" id="PTHR46730">
    <property type="entry name" value="POLYCYSTIN-1"/>
    <property type="match status" value="1"/>
</dbReference>
<evidence type="ECO:0000313" key="7">
    <source>
        <dbReference type="EMBL" id="QXO94840.1"/>
    </source>
</evidence>
<keyword evidence="3" id="KW-0677">Repeat</keyword>
<dbReference type="Pfam" id="PF00801">
    <property type="entry name" value="PKD"/>
    <property type="match status" value="1"/>
</dbReference>
<keyword evidence="4" id="KW-1133">Transmembrane helix</keyword>
<feature type="domain" description="PKD" evidence="6">
    <location>
        <begin position="987"/>
        <end position="1058"/>
    </location>
</feature>
<keyword evidence="2" id="KW-0812">Transmembrane</keyword>
<feature type="domain" description="PKD" evidence="6">
    <location>
        <begin position="377"/>
        <end position="426"/>
    </location>
</feature>
<dbReference type="OrthoDB" id="103676at2157"/>
<dbReference type="InterPro" id="IPR022409">
    <property type="entry name" value="PKD/Chitinase_dom"/>
</dbReference>
<feature type="domain" description="PKD" evidence="6">
    <location>
        <begin position="889"/>
        <end position="954"/>
    </location>
</feature>
<evidence type="ECO:0000259" key="6">
    <source>
        <dbReference type="PROSITE" id="PS50093"/>
    </source>
</evidence>
<feature type="domain" description="PKD" evidence="6">
    <location>
        <begin position="739"/>
        <end position="797"/>
    </location>
</feature>
<dbReference type="AlphaFoldDB" id="A0A8F5ZEW8"/>
<feature type="domain" description="PKD" evidence="6">
    <location>
        <begin position="632"/>
        <end position="687"/>
    </location>
</feature>